<dbReference type="AlphaFoldDB" id="A0AAW0LVN0"/>
<feature type="short sequence motif" description="VHIID" evidence="5">
    <location>
        <begin position="1000"/>
        <end position="1004"/>
    </location>
</feature>
<feature type="short sequence motif" description="LXXLL motif" evidence="5">
    <location>
        <begin position="637"/>
        <end position="641"/>
    </location>
</feature>
<keyword evidence="4" id="KW-0539">Nucleus</keyword>
<feature type="region of interest" description="Leucine repeat II (LRII)" evidence="5">
    <location>
        <begin position="198"/>
        <end position="230"/>
    </location>
</feature>
<sequence length="1276" mass="143484">MAGAQDARYSATPSFSQWMSLSPGLGSPYTMIGTPLSEEWCMELLRLIKECVNHVAASNMPNANIMLEQISRLAYANGSSIQRIAAYFIEAIAERMLKTKLPSLYNAFNSTKISLVSEENVAQKLFYIVCPFIKVTYLITNQAIIEALEGEMWVHIIDLYSFEPEQWIDLLHTFKARPEGSPCLKITGIHDQRVVLEQMAIRLMAEASKLEIPFHFIPIVSKLENVDTESFCVNAGEAIAISTVFQLHSLLAFDEEVPRRISPVASKRPLRKFLDEVSPDFTSPSSILSPNFSPKMKNFLSFLWRLSRKVMVIAELEANHNGFSLTERVKEALDFYAPLFDCLDSIRSITPTERQMIERMDMLFSAGTGAPYFPFQLGMNIVCSQLLMAGAVQEDGSSVTSSSHESSPWMQLSPGLGSPSPWIRELGSEERGLCLIRLLQECAVHVGTGSMENANLGLEHISHLASPDGDTMQRIAAYFTEALADRMLKGWPGLHKALNSTKLSSVSEEVLIQKLFFEFLPFLKVAYLITNQAIIEAIEGEKVVHIIDLYSIEPAQWINLLQMISARPEGPPHLKITGIHEQKVVLEQMALQLVEEADRLDIPFQFNPIVCKLENLDLESLGVKTGEALAVSSILKLHSLLATDDDMLRRDSPVALKNLQKVFHNRQRPLREFLDKDLINLYLASPDSTSPSSPLSLCASPKMESFLSSLWSLSPKLMVITEQEADHNGFTLMERVKKALNFYAALFDCLDSTVSRAAIERHKIEKMLFGEEIKNIIACEGAERKERHEKLEKWISRLELAGFGRVPFSYYGRLQAGRLLQISNYGGYNFKEENGCLVICWKSIPLFSILMARTKQEGRSSLTSSHESSPGLGSPYPWLRSPQSEEGGLQLIELLGECASHVTARCLHSVNTRLEHISYLASPKGTAIQRIASYFIEAFADRMLKGFTGLHKALNSTKISSVSEEILVQKLFYEHCPFLKFAYLITNQAIMEAMEGEKVVHIIDLYPVEPEQWIRLLQALSVRQEGAPHLKITGIHEQNEVLEKMDLQLKEEADRLSIPFQFNPIVSTIENLDIESLGIKTGEALAVISVLQLHSLLAVDEEVVRRNQQSLQQFLETDLNHLFIASASSSTTSELSLSASPKMESFLSSLRRFSPKLMVITEQEANHNGFTLIERVHNAMKFYAALFDCLDSTKSIAPIEQQKVEKMLFGEEIKNIVACDGAERKERHEKLEKWILWLELAGFSRVPFSYNGRVDASTMLQYYSDGYSFTEENGCL</sequence>
<keyword evidence="2" id="KW-0805">Transcription regulation</keyword>
<dbReference type="Proteomes" id="UP000237347">
    <property type="component" value="Unassembled WGS sequence"/>
</dbReference>
<dbReference type="PANTHER" id="PTHR31636">
    <property type="entry name" value="OSJNBA0084A10.13 PROTEIN-RELATED"/>
    <property type="match status" value="1"/>
</dbReference>
<evidence type="ECO:0000256" key="4">
    <source>
        <dbReference type="ARBA" id="ARBA00023242"/>
    </source>
</evidence>
<feature type="region of interest" description="SAW" evidence="5">
    <location>
        <begin position="778"/>
        <end position="853"/>
    </location>
</feature>
<evidence type="ECO:0000256" key="1">
    <source>
        <dbReference type="ARBA" id="ARBA00004123"/>
    </source>
</evidence>
<gene>
    <name evidence="6" type="primary">SCL3_6</name>
    <name evidence="6" type="ORF">CFP56_028264</name>
</gene>
<accession>A0AAW0LVN0</accession>
<evidence type="ECO:0000256" key="2">
    <source>
        <dbReference type="ARBA" id="ARBA00023015"/>
    </source>
</evidence>
<feature type="region of interest" description="VHIID" evidence="5">
    <location>
        <begin position="969"/>
        <end position="1034"/>
    </location>
</feature>
<evidence type="ECO:0000313" key="6">
    <source>
        <dbReference type="EMBL" id="KAK7855385.1"/>
    </source>
</evidence>
<feature type="non-terminal residue" evidence="6">
    <location>
        <position position="1276"/>
    </location>
</feature>
<feature type="short sequence motif" description="LXXLL motif" evidence="5">
    <location>
        <begin position="247"/>
        <end position="251"/>
    </location>
</feature>
<reference evidence="6 7" key="1">
    <citation type="journal article" date="2018" name="Sci. Data">
        <title>The draft genome sequence of cork oak.</title>
        <authorList>
            <person name="Ramos A.M."/>
            <person name="Usie A."/>
            <person name="Barbosa P."/>
            <person name="Barros P.M."/>
            <person name="Capote T."/>
            <person name="Chaves I."/>
            <person name="Simoes F."/>
            <person name="Abreu I."/>
            <person name="Carrasquinho I."/>
            <person name="Faro C."/>
            <person name="Guimaraes J.B."/>
            <person name="Mendonca D."/>
            <person name="Nobrega F."/>
            <person name="Rodrigues L."/>
            <person name="Saibo N.J.M."/>
            <person name="Varela M.C."/>
            <person name="Egas C."/>
            <person name="Matos J."/>
            <person name="Miguel C.M."/>
            <person name="Oliveira M.M."/>
            <person name="Ricardo C.P."/>
            <person name="Goncalves S."/>
        </authorList>
    </citation>
    <scope>NUCLEOTIDE SEQUENCE [LARGE SCALE GENOMIC DNA]</scope>
    <source>
        <strain evidence="7">cv. HL8</strain>
    </source>
</reference>
<dbReference type="Pfam" id="PF03514">
    <property type="entry name" value="GRAS"/>
    <property type="match status" value="3"/>
</dbReference>
<feature type="short sequence motif" description="VHIID" evidence="5">
    <location>
        <begin position="154"/>
        <end position="158"/>
    </location>
</feature>
<dbReference type="EMBL" id="PKMF04000046">
    <property type="protein sequence ID" value="KAK7855385.1"/>
    <property type="molecule type" value="Genomic_DNA"/>
</dbReference>
<evidence type="ECO:0000256" key="3">
    <source>
        <dbReference type="ARBA" id="ARBA00023163"/>
    </source>
</evidence>
<comment type="caution">
    <text evidence="5">Lacks conserved residue(s) required for the propagation of feature annotation.</text>
</comment>
<feature type="region of interest" description="SAW" evidence="5">
    <location>
        <begin position="1218"/>
        <end position="1276"/>
    </location>
</feature>
<keyword evidence="7" id="KW-1185">Reference proteome</keyword>
<name>A0AAW0LVN0_QUESU</name>
<evidence type="ECO:0000313" key="7">
    <source>
        <dbReference type="Proteomes" id="UP000237347"/>
    </source>
</evidence>
<evidence type="ECO:0000256" key="5">
    <source>
        <dbReference type="PROSITE-ProRule" id="PRU01191"/>
    </source>
</evidence>
<comment type="caution">
    <text evidence="6">The sequence shown here is derived from an EMBL/GenBank/DDBJ whole genome shotgun (WGS) entry which is preliminary data.</text>
</comment>
<dbReference type="InterPro" id="IPR005202">
    <property type="entry name" value="TF_GRAS"/>
</dbReference>
<feature type="short sequence motif" description="LXXLL motif" evidence="5">
    <location>
        <begin position="1093"/>
        <end position="1097"/>
    </location>
</feature>
<keyword evidence="3" id="KW-0804">Transcription</keyword>
<feature type="region of interest" description="VHIID" evidence="5">
    <location>
        <begin position="123"/>
        <end position="188"/>
    </location>
</feature>
<protein>
    <submittedName>
        <fullName evidence="6">Scarecrow-like protein 3</fullName>
    </submittedName>
</protein>
<organism evidence="6 7">
    <name type="scientific">Quercus suber</name>
    <name type="common">Cork oak</name>
    <dbReference type="NCBI Taxonomy" id="58331"/>
    <lineage>
        <taxon>Eukaryota</taxon>
        <taxon>Viridiplantae</taxon>
        <taxon>Streptophyta</taxon>
        <taxon>Embryophyta</taxon>
        <taxon>Tracheophyta</taxon>
        <taxon>Spermatophyta</taxon>
        <taxon>Magnoliopsida</taxon>
        <taxon>eudicotyledons</taxon>
        <taxon>Gunneridae</taxon>
        <taxon>Pentapetalae</taxon>
        <taxon>rosids</taxon>
        <taxon>fabids</taxon>
        <taxon>Fagales</taxon>
        <taxon>Fagaceae</taxon>
        <taxon>Quercus</taxon>
    </lineage>
</organism>
<dbReference type="GO" id="GO:0005634">
    <property type="term" value="C:nucleus"/>
    <property type="evidence" value="ECO:0007669"/>
    <property type="project" value="UniProtKB-SubCell"/>
</dbReference>
<dbReference type="PROSITE" id="PS50985">
    <property type="entry name" value="GRAS"/>
    <property type="match status" value="3"/>
</dbReference>
<comment type="similarity">
    <text evidence="5">Belongs to the GRAS family.</text>
</comment>
<feature type="region of interest" description="VHIID" evidence="5">
    <location>
        <begin position="513"/>
        <end position="578"/>
    </location>
</feature>
<proteinExistence type="inferred from homology"/>
<comment type="subcellular location">
    <subcellularLocation>
        <location evidence="1">Nucleus</location>
    </subcellularLocation>
</comment>
<feature type="short sequence motif" description="VHIID" evidence="5">
    <location>
        <begin position="544"/>
        <end position="548"/>
    </location>
</feature>
<feature type="region of interest" description="Leucine repeat II (LRII)" evidence="5">
    <location>
        <begin position="1044"/>
        <end position="1076"/>
    </location>
</feature>
<feature type="region of interest" description="Leucine repeat II (LRII)" evidence="5">
    <location>
        <begin position="588"/>
        <end position="620"/>
    </location>
</feature>